<evidence type="ECO:0000313" key="1">
    <source>
        <dbReference type="EMBL" id="TQM42323.1"/>
    </source>
</evidence>
<sequence length="242" mass="28625">MSNFFLLNEAIELERFDLFLDGMYSLNSIEKKEFHHFRKHSSVYELKNYAKLFESYGQIEQLAVIFIEQLSTSEKYINCEESAKEFCGNEVNGFLGIDFSTNEIVTIKQISNNDDYKNWIYHYLSIIDKLKEIVPNYKFYSSFEKEFKDLSVDVQKSIIDYFIKAKERNLVSPFSPDTKIIKDVTQPNFQYKIMELRVYTPVALRVYFNELNGFVNLISIEQKSNADQNEDIKKAHSKYKNM</sequence>
<protein>
    <submittedName>
        <fullName evidence="1">Uncharacterized protein</fullName>
    </submittedName>
</protein>
<accession>A0A543G8B9</accession>
<dbReference type="Proteomes" id="UP000320773">
    <property type="component" value="Unassembled WGS sequence"/>
</dbReference>
<dbReference type="AlphaFoldDB" id="A0A543G8B9"/>
<dbReference type="RefSeq" id="WP_089081030.1">
    <property type="nucleotide sequence ID" value="NZ_VFPJ01000001.1"/>
</dbReference>
<gene>
    <name evidence="1" type="ORF">BC670_3374</name>
</gene>
<dbReference type="EMBL" id="VFPJ01000001">
    <property type="protein sequence ID" value="TQM42323.1"/>
    <property type="molecule type" value="Genomic_DNA"/>
</dbReference>
<name>A0A543G8B9_9FLAO</name>
<comment type="caution">
    <text evidence="1">The sequence shown here is derived from an EMBL/GenBank/DDBJ whole genome shotgun (WGS) entry which is preliminary data.</text>
</comment>
<reference evidence="1 2" key="1">
    <citation type="submission" date="2019-06" db="EMBL/GenBank/DDBJ databases">
        <title>Genomic Encyclopedia of Archaeal and Bacterial Type Strains, Phase II (KMG-II): from individual species to whole genera.</title>
        <authorList>
            <person name="Goeker M."/>
        </authorList>
    </citation>
    <scope>NUCLEOTIDE SEQUENCE [LARGE SCALE GENOMIC DNA]</scope>
    <source>
        <strain evidence="1 2">DSM 24789</strain>
    </source>
</reference>
<proteinExistence type="predicted"/>
<evidence type="ECO:0000313" key="2">
    <source>
        <dbReference type="Proteomes" id="UP000320773"/>
    </source>
</evidence>
<organism evidence="1 2">
    <name type="scientific">Flavobacterium branchiophilum</name>
    <dbReference type="NCBI Taxonomy" id="55197"/>
    <lineage>
        <taxon>Bacteria</taxon>
        <taxon>Pseudomonadati</taxon>
        <taxon>Bacteroidota</taxon>
        <taxon>Flavobacteriia</taxon>
        <taxon>Flavobacteriales</taxon>
        <taxon>Flavobacteriaceae</taxon>
        <taxon>Flavobacterium</taxon>
    </lineage>
</organism>